<keyword evidence="2" id="KW-1277">Toxin-antitoxin system</keyword>
<evidence type="ECO:0000256" key="3">
    <source>
        <dbReference type="ARBA" id="ARBA00022679"/>
    </source>
</evidence>
<keyword evidence="6" id="KW-0547">Nucleotide-binding</keyword>
<keyword evidence="5" id="KW-0479">Metal-binding</keyword>
<dbReference type="InterPro" id="IPR002934">
    <property type="entry name" value="Polymerase_NTP_transf_dom"/>
</dbReference>
<keyword evidence="8" id="KW-0460">Magnesium</keyword>
<dbReference type="Pfam" id="PF01909">
    <property type="entry name" value="NTP_transf_2"/>
    <property type="match status" value="1"/>
</dbReference>
<gene>
    <name evidence="11" type="ordered locus">RGE_09840</name>
</gene>
<name>I0HMT8_RUBGI</name>
<dbReference type="Proteomes" id="UP000007883">
    <property type="component" value="Chromosome"/>
</dbReference>
<dbReference type="PANTHER" id="PTHR33571">
    <property type="entry name" value="SSL8005 PROTEIN"/>
    <property type="match status" value="1"/>
</dbReference>
<dbReference type="GO" id="GO:0016779">
    <property type="term" value="F:nucleotidyltransferase activity"/>
    <property type="evidence" value="ECO:0007669"/>
    <property type="project" value="UniProtKB-KW"/>
</dbReference>
<dbReference type="InterPro" id="IPR043519">
    <property type="entry name" value="NT_sf"/>
</dbReference>
<keyword evidence="4" id="KW-0548">Nucleotidyltransferase</keyword>
<evidence type="ECO:0000256" key="9">
    <source>
        <dbReference type="ARBA" id="ARBA00038276"/>
    </source>
</evidence>
<dbReference type="Gene3D" id="3.30.460.10">
    <property type="entry name" value="Beta Polymerase, domain 2"/>
    <property type="match status" value="1"/>
</dbReference>
<dbReference type="HOGENOM" id="CLU_130257_10_2_4"/>
<dbReference type="EMBL" id="AP012320">
    <property type="protein sequence ID" value="BAL94325.1"/>
    <property type="molecule type" value="Genomic_DNA"/>
</dbReference>
<keyword evidence="3 11" id="KW-0808">Transferase</keyword>
<evidence type="ECO:0000256" key="4">
    <source>
        <dbReference type="ARBA" id="ARBA00022695"/>
    </source>
</evidence>
<evidence type="ECO:0000256" key="6">
    <source>
        <dbReference type="ARBA" id="ARBA00022741"/>
    </source>
</evidence>
<dbReference type="InterPro" id="IPR052038">
    <property type="entry name" value="Type-VII_TA_antitoxin"/>
</dbReference>
<evidence type="ECO:0000256" key="5">
    <source>
        <dbReference type="ARBA" id="ARBA00022723"/>
    </source>
</evidence>
<dbReference type="AlphaFoldDB" id="I0HMT8"/>
<evidence type="ECO:0000259" key="10">
    <source>
        <dbReference type="Pfam" id="PF01909"/>
    </source>
</evidence>
<reference evidence="11 12" key="1">
    <citation type="journal article" date="2012" name="J. Bacteriol.">
        <title>Complete genome sequence of phototrophic betaproteobacterium Rubrivivax gelatinosus IL144.</title>
        <authorList>
            <person name="Nagashima S."/>
            <person name="Kamimura A."/>
            <person name="Shimizu T."/>
            <person name="Nakamura-isaki S."/>
            <person name="Aono E."/>
            <person name="Sakamoto K."/>
            <person name="Ichikawa N."/>
            <person name="Nakazawa H."/>
            <person name="Sekine M."/>
            <person name="Yamazaki S."/>
            <person name="Fujita N."/>
            <person name="Shimada K."/>
            <person name="Hanada S."/>
            <person name="Nagashima K.V.P."/>
        </authorList>
    </citation>
    <scope>NUCLEOTIDE SEQUENCE [LARGE SCALE GENOMIC DNA]</scope>
    <source>
        <strain evidence="12">NBRC 100245 / IL144</strain>
    </source>
</reference>
<dbReference type="STRING" id="983917.RGE_09840"/>
<evidence type="ECO:0000256" key="8">
    <source>
        <dbReference type="ARBA" id="ARBA00022842"/>
    </source>
</evidence>
<dbReference type="GO" id="GO:0046872">
    <property type="term" value="F:metal ion binding"/>
    <property type="evidence" value="ECO:0007669"/>
    <property type="project" value="UniProtKB-KW"/>
</dbReference>
<evidence type="ECO:0000256" key="2">
    <source>
        <dbReference type="ARBA" id="ARBA00022649"/>
    </source>
</evidence>
<keyword evidence="7" id="KW-0067">ATP-binding</keyword>
<organism evidence="11 12">
    <name type="scientific">Rubrivivax gelatinosus (strain NBRC 100245 / IL144)</name>
    <dbReference type="NCBI Taxonomy" id="983917"/>
    <lineage>
        <taxon>Bacteria</taxon>
        <taxon>Pseudomonadati</taxon>
        <taxon>Pseudomonadota</taxon>
        <taxon>Betaproteobacteria</taxon>
        <taxon>Burkholderiales</taxon>
        <taxon>Sphaerotilaceae</taxon>
        <taxon>Rubrivivax</taxon>
    </lineage>
</organism>
<evidence type="ECO:0000313" key="11">
    <source>
        <dbReference type="EMBL" id="BAL94325.1"/>
    </source>
</evidence>
<dbReference type="CDD" id="cd05403">
    <property type="entry name" value="NT_KNTase_like"/>
    <property type="match status" value="1"/>
</dbReference>
<accession>I0HMT8</accession>
<dbReference type="PATRIC" id="fig|983917.3.peg.962"/>
<comment type="cofactor">
    <cofactor evidence="1">
        <name>Mg(2+)</name>
        <dbReference type="ChEBI" id="CHEBI:18420"/>
    </cofactor>
</comment>
<evidence type="ECO:0000256" key="7">
    <source>
        <dbReference type="ARBA" id="ARBA00022840"/>
    </source>
</evidence>
<dbReference type="SUPFAM" id="SSF81301">
    <property type="entry name" value="Nucleotidyltransferase"/>
    <property type="match status" value="1"/>
</dbReference>
<dbReference type="PANTHER" id="PTHR33571:SF12">
    <property type="entry name" value="BSL3053 PROTEIN"/>
    <property type="match status" value="1"/>
</dbReference>
<dbReference type="KEGG" id="rge:RGE_09840"/>
<comment type="similarity">
    <text evidence="9">Belongs to the MntA antitoxin family.</text>
</comment>
<evidence type="ECO:0000256" key="1">
    <source>
        <dbReference type="ARBA" id="ARBA00001946"/>
    </source>
</evidence>
<sequence length="94" mass="10090">MHPLIETHREQLLALARRRGVTGVRVFGSMSRGDANDDSDVDLLVSLRPGVSALALGGLLLDAQELLGRRVDVVTEASLHPALRERVLADAVAL</sequence>
<dbReference type="eggNOG" id="COG1669">
    <property type="taxonomic scope" value="Bacteria"/>
</dbReference>
<protein>
    <submittedName>
        <fullName evidence="11">Putative nucleotidyltransferase</fullName>
    </submittedName>
</protein>
<proteinExistence type="inferred from homology"/>
<keyword evidence="12" id="KW-1185">Reference proteome</keyword>
<dbReference type="RefSeq" id="WP_014427196.1">
    <property type="nucleotide sequence ID" value="NC_017075.1"/>
</dbReference>
<dbReference type="GO" id="GO:0005524">
    <property type="term" value="F:ATP binding"/>
    <property type="evidence" value="ECO:0007669"/>
    <property type="project" value="UniProtKB-KW"/>
</dbReference>
<feature type="domain" description="Polymerase nucleotidyl transferase" evidence="10">
    <location>
        <begin position="10"/>
        <end position="92"/>
    </location>
</feature>
<evidence type="ECO:0000313" key="12">
    <source>
        <dbReference type="Proteomes" id="UP000007883"/>
    </source>
</evidence>